<dbReference type="CDD" id="cd18808">
    <property type="entry name" value="SF1_C_Upf1"/>
    <property type="match status" value="1"/>
</dbReference>
<name>X0U2F7_9ZZZZ</name>
<comment type="caution">
    <text evidence="6">The sequence shown here is derived from an EMBL/GenBank/DDBJ whole genome shotgun (WGS) entry which is preliminary data.</text>
</comment>
<evidence type="ECO:0000256" key="3">
    <source>
        <dbReference type="ARBA" id="ARBA00022806"/>
    </source>
</evidence>
<dbReference type="InterPro" id="IPR047187">
    <property type="entry name" value="SF1_C_Upf1"/>
</dbReference>
<dbReference type="InterPro" id="IPR050534">
    <property type="entry name" value="Coronavir_polyprotein_1ab"/>
</dbReference>
<dbReference type="InterPro" id="IPR027417">
    <property type="entry name" value="P-loop_NTPase"/>
</dbReference>
<dbReference type="PANTHER" id="PTHR43788:SF8">
    <property type="entry name" value="DNA-BINDING PROTEIN SMUBP-2"/>
    <property type="match status" value="1"/>
</dbReference>
<dbReference type="SUPFAM" id="SSF52540">
    <property type="entry name" value="P-loop containing nucleoside triphosphate hydrolases"/>
    <property type="match status" value="1"/>
</dbReference>
<dbReference type="AlphaFoldDB" id="X0U2F7"/>
<feature type="domain" description="DNA2/NAM7 helicase-like C-terminal" evidence="5">
    <location>
        <begin position="20"/>
        <end position="104"/>
    </location>
</feature>
<dbReference type="GO" id="GO:0043139">
    <property type="term" value="F:5'-3' DNA helicase activity"/>
    <property type="evidence" value="ECO:0007669"/>
    <property type="project" value="TreeGrafter"/>
</dbReference>
<keyword evidence="2" id="KW-0378">Hydrolase</keyword>
<organism evidence="6">
    <name type="scientific">marine sediment metagenome</name>
    <dbReference type="NCBI Taxonomy" id="412755"/>
    <lineage>
        <taxon>unclassified sequences</taxon>
        <taxon>metagenomes</taxon>
        <taxon>ecological metagenomes</taxon>
    </lineage>
</organism>
<evidence type="ECO:0000313" key="6">
    <source>
        <dbReference type="EMBL" id="GAF93541.1"/>
    </source>
</evidence>
<accession>X0U2F7</accession>
<dbReference type="InterPro" id="IPR041679">
    <property type="entry name" value="DNA2/NAM7-like_C"/>
</dbReference>
<protein>
    <recommendedName>
        <fullName evidence="5">DNA2/NAM7 helicase-like C-terminal domain-containing protein</fullName>
    </recommendedName>
</protein>
<sequence>IIAELLGKPVSDFGGEISNNLTLDDILIVAPFNMQVRLLQQRLGDQARVGSVDKFQRQEAHVVIISMCSSTLEDSPRGAEFLLDTNRINVAVSRAKTLTIVVGSPGILTTRCQTIKEMELLNLYCWPVDHAG</sequence>
<dbReference type="Gene3D" id="3.40.50.300">
    <property type="entry name" value="P-loop containing nucleotide triphosphate hydrolases"/>
    <property type="match status" value="1"/>
</dbReference>
<dbReference type="PANTHER" id="PTHR43788">
    <property type="entry name" value="DNA2/NAM7 HELICASE FAMILY MEMBER"/>
    <property type="match status" value="1"/>
</dbReference>
<evidence type="ECO:0000256" key="4">
    <source>
        <dbReference type="ARBA" id="ARBA00022840"/>
    </source>
</evidence>
<evidence type="ECO:0000256" key="2">
    <source>
        <dbReference type="ARBA" id="ARBA00022801"/>
    </source>
</evidence>
<feature type="non-terminal residue" evidence="6">
    <location>
        <position position="1"/>
    </location>
</feature>
<dbReference type="Pfam" id="PF13087">
    <property type="entry name" value="AAA_12"/>
    <property type="match status" value="1"/>
</dbReference>
<reference evidence="6" key="1">
    <citation type="journal article" date="2014" name="Front. Microbiol.">
        <title>High frequency of phylogenetically diverse reductive dehalogenase-homologous genes in deep subseafloor sedimentary metagenomes.</title>
        <authorList>
            <person name="Kawai M."/>
            <person name="Futagami T."/>
            <person name="Toyoda A."/>
            <person name="Takaki Y."/>
            <person name="Nishi S."/>
            <person name="Hori S."/>
            <person name="Arai W."/>
            <person name="Tsubouchi T."/>
            <person name="Morono Y."/>
            <person name="Uchiyama I."/>
            <person name="Ito T."/>
            <person name="Fujiyama A."/>
            <person name="Inagaki F."/>
            <person name="Takami H."/>
        </authorList>
    </citation>
    <scope>NUCLEOTIDE SEQUENCE</scope>
    <source>
        <strain evidence="6">Expedition CK06-06</strain>
    </source>
</reference>
<dbReference type="GO" id="GO:0005524">
    <property type="term" value="F:ATP binding"/>
    <property type="evidence" value="ECO:0007669"/>
    <property type="project" value="UniProtKB-KW"/>
</dbReference>
<evidence type="ECO:0000256" key="1">
    <source>
        <dbReference type="ARBA" id="ARBA00022741"/>
    </source>
</evidence>
<keyword evidence="4" id="KW-0067">ATP-binding</keyword>
<proteinExistence type="predicted"/>
<keyword evidence="1" id="KW-0547">Nucleotide-binding</keyword>
<gene>
    <name evidence="6" type="ORF">S01H1_27930</name>
</gene>
<dbReference type="GO" id="GO:0016787">
    <property type="term" value="F:hydrolase activity"/>
    <property type="evidence" value="ECO:0007669"/>
    <property type="project" value="UniProtKB-KW"/>
</dbReference>
<dbReference type="EMBL" id="BARS01017039">
    <property type="protein sequence ID" value="GAF93541.1"/>
    <property type="molecule type" value="Genomic_DNA"/>
</dbReference>
<keyword evidence="3" id="KW-0347">Helicase</keyword>
<evidence type="ECO:0000259" key="5">
    <source>
        <dbReference type="Pfam" id="PF13087"/>
    </source>
</evidence>